<feature type="compositionally biased region" description="Acidic residues" evidence="4">
    <location>
        <begin position="331"/>
        <end position="350"/>
    </location>
</feature>
<feature type="compositionally biased region" description="Basic and acidic residues" evidence="4">
    <location>
        <begin position="122"/>
        <end position="139"/>
    </location>
</feature>
<gene>
    <name evidence="6" type="ORF">CANARDRAFT_239325</name>
</gene>
<evidence type="ECO:0000256" key="2">
    <source>
        <dbReference type="ARBA" id="ARBA00006856"/>
    </source>
</evidence>
<dbReference type="SMART" id="SM00543">
    <property type="entry name" value="MIF4G"/>
    <property type="match status" value="1"/>
</dbReference>
<sequence length="989" mass="113533">MSKRNRHGVNIPGQLLDQIRDTDHYETDERFNQNKKRKTISRKDRRKSQRDEKKNTEYSDLMDTNQFEDEEAEILSQLMVNSRSKLGSSVNEEEDHDDEDSVMAKLKAMKAKKGSKTTSFKIVKEDDLEKDEVSDLDKIESEEEEDNDDDEDSVMAKLKAMKEKKGSKTSSFKIVKEDDLEEDEVSDLDGESESEEDEENESEEEDENDDDEDSIVKEDDLEDDEVSDLDSESQNESEEDEENESEEDDDDDDEDSVMAKLKAMKAKKGSKTSSFKIEEKYVKTISSHERDLLKKDEEDIDYYAKKLGLKKGKSLSKQGDDDIIGGLLDGLDMDFDNSDNEFEFEGEEEEEKHSKLKKKSKEEEYDDDDDEESDDFDDDDDLDEDDKALLLKENPYVAPISQEDLNLSSNTKYIPPALRRKMALEENSNNQNEAVLKLIKNIKGPMNRLSEPNLITVVNDLNSLYNDNPRQIVNEAIVKVIIDSVLIPGSLLDSFLIMYSSVIVSIFKLQGVEFGAFTIQTIVEKLTYHLNNNDNLIKGKQCVNLIALLGFCYNLNLVGSKLIYDIISQKLIKDTNEMKTDILLRLVKVSGSKMRYDDPSSLKEIIIELNKSIIKNENSKNAEKPTTRSKFLIETITNLKNNKIKSVENENSNLMLTRIKKQFGRVSSNKNLDPIKVTLDDIENIESRGKWWLVGSAWKGKSNENNSGNDNTDSIEVNDQIINDILDTADLNWLELAKQQRMNTDIRRAIFVSIMSANDYMDSFTKLEKLRLKKSQEREIPRILMHCASLETISNPYYGYLGKKLCEDHSMRKTFQFNLWDLLKEFDNENENENDNDLMDVDLNEDENKLKKILNLGRLFGFLIAESSLPLNIMRTINFLTASSDTKLFIEIMLITFLDTVAKNSELKSFGSGLTLNSKTRDLKFDDKIIFERLAKCKEQTLLLKGLQFFLTDTVRGSSLIKGKKQTIRVNWGIDSMCDTIDTILERSN</sequence>
<dbReference type="PROSITE" id="PS51366">
    <property type="entry name" value="MI"/>
    <property type="match status" value="1"/>
</dbReference>
<feature type="compositionally biased region" description="Acidic residues" evidence="4">
    <location>
        <begin position="140"/>
        <end position="153"/>
    </location>
</feature>
<feature type="region of interest" description="Disordered" evidence="4">
    <location>
        <begin position="79"/>
        <end position="257"/>
    </location>
</feature>
<evidence type="ECO:0000256" key="4">
    <source>
        <dbReference type="SAM" id="MobiDB-lite"/>
    </source>
</evidence>
<feature type="region of interest" description="Disordered" evidence="4">
    <location>
        <begin position="329"/>
        <end position="383"/>
    </location>
</feature>
<dbReference type="PANTHER" id="PTHR18034:SF4">
    <property type="entry name" value="NUCLEOLAR MIF4G DOMAIN-CONTAINING PROTEIN 1"/>
    <property type="match status" value="1"/>
</dbReference>
<dbReference type="GO" id="GO:0042274">
    <property type="term" value="P:ribosomal small subunit biogenesis"/>
    <property type="evidence" value="ECO:0007669"/>
    <property type="project" value="TreeGrafter"/>
</dbReference>
<protein>
    <recommendedName>
        <fullName evidence="5">MI domain-containing protein</fullName>
    </recommendedName>
</protein>
<keyword evidence="3" id="KW-0539">Nucleus</keyword>
<feature type="compositionally biased region" description="Acidic residues" evidence="4">
    <location>
        <begin position="91"/>
        <end position="101"/>
    </location>
</feature>
<accession>A0A1E4STM6</accession>
<dbReference type="GO" id="GO:0003723">
    <property type="term" value="F:RNA binding"/>
    <property type="evidence" value="ECO:0007669"/>
    <property type="project" value="InterPro"/>
</dbReference>
<evidence type="ECO:0000313" key="6">
    <source>
        <dbReference type="EMBL" id="ODV82863.1"/>
    </source>
</evidence>
<dbReference type="InterPro" id="IPR016024">
    <property type="entry name" value="ARM-type_fold"/>
</dbReference>
<feature type="compositionally biased region" description="Acidic residues" evidence="4">
    <location>
        <begin position="178"/>
        <end position="256"/>
    </location>
</feature>
<feature type="region of interest" description="Disordered" evidence="4">
    <location>
        <begin position="1"/>
        <end position="67"/>
    </location>
</feature>
<feature type="domain" description="MI" evidence="5">
    <location>
        <begin position="745"/>
        <end position="879"/>
    </location>
</feature>
<dbReference type="Proteomes" id="UP000094801">
    <property type="component" value="Unassembled WGS sequence"/>
</dbReference>
<dbReference type="InterPro" id="IPR050781">
    <property type="entry name" value="CWC22_splicing_factor"/>
</dbReference>
<dbReference type="AlphaFoldDB" id="A0A1E4STM6"/>
<comment type="similarity">
    <text evidence="2">Belongs to the CWC22 family.</text>
</comment>
<comment type="subcellular location">
    <subcellularLocation>
        <location evidence="1">Nucleus</location>
        <location evidence="1">Nucleolus</location>
    </subcellularLocation>
</comment>
<dbReference type="STRING" id="983967.A0A1E4STM6"/>
<feature type="compositionally biased region" description="Basic residues" evidence="4">
    <location>
        <begin position="33"/>
        <end position="48"/>
    </location>
</feature>
<dbReference type="GO" id="GO:0005730">
    <property type="term" value="C:nucleolus"/>
    <property type="evidence" value="ECO:0007669"/>
    <property type="project" value="UniProtKB-SubCell"/>
</dbReference>
<dbReference type="SUPFAM" id="SSF48371">
    <property type="entry name" value="ARM repeat"/>
    <property type="match status" value="1"/>
</dbReference>
<dbReference type="Gene3D" id="1.25.40.180">
    <property type="match status" value="1"/>
</dbReference>
<evidence type="ECO:0000256" key="3">
    <source>
        <dbReference type="ARBA" id="ARBA00023242"/>
    </source>
</evidence>
<dbReference type="SMART" id="SM00544">
    <property type="entry name" value="MA3"/>
    <property type="match status" value="1"/>
</dbReference>
<evidence type="ECO:0000259" key="5">
    <source>
        <dbReference type="PROSITE" id="PS51366"/>
    </source>
</evidence>
<dbReference type="Pfam" id="PF02847">
    <property type="entry name" value="MA3"/>
    <property type="match status" value="1"/>
</dbReference>
<keyword evidence="7" id="KW-1185">Reference proteome</keyword>
<proteinExistence type="inferred from homology"/>
<evidence type="ECO:0000256" key="1">
    <source>
        <dbReference type="ARBA" id="ARBA00004604"/>
    </source>
</evidence>
<dbReference type="OrthoDB" id="361797at2759"/>
<dbReference type="PANTHER" id="PTHR18034">
    <property type="entry name" value="CELL CYCLE CONTROL PROTEIN CWF22-RELATED"/>
    <property type="match status" value="1"/>
</dbReference>
<evidence type="ECO:0000313" key="7">
    <source>
        <dbReference type="Proteomes" id="UP000094801"/>
    </source>
</evidence>
<dbReference type="InterPro" id="IPR003890">
    <property type="entry name" value="MIF4G-like_typ-3"/>
</dbReference>
<dbReference type="InterPro" id="IPR003891">
    <property type="entry name" value="Initiation_fac_eIF4g_MI"/>
</dbReference>
<feature type="compositionally biased region" description="Basic and acidic residues" evidence="4">
    <location>
        <begin position="18"/>
        <end position="32"/>
    </location>
</feature>
<feature type="compositionally biased region" description="Polar residues" evidence="4">
    <location>
        <begin position="79"/>
        <end position="90"/>
    </location>
</feature>
<feature type="compositionally biased region" description="Acidic residues" evidence="4">
    <location>
        <begin position="363"/>
        <end position="383"/>
    </location>
</feature>
<reference evidence="7" key="1">
    <citation type="submission" date="2016-04" db="EMBL/GenBank/DDBJ databases">
        <title>Comparative genomics of biotechnologically important yeasts.</title>
        <authorList>
            <consortium name="DOE Joint Genome Institute"/>
            <person name="Riley R."/>
            <person name="Haridas S."/>
            <person name="Wolfe K.H."/>
            <person name="Lopes M.R."/>
            <person name="Hittinger C.T."/>
            <person name="Goker M."/>
            <person name="Salamov A."/>
            <person name="Wisecaver J."/>
            <person name="Long T.M."/>
            <person name="Aerts A.L."/>
            <person name="Barry K."/>
            <person name="Choi C."/>
            <person name="Clum A."/>
            <person name="Coughlan A.Y."/>
            <person name="Deshpande S."/>
            <person name="Douglass A.P."/>
            <person name="Hanson S.J."/>
            <person name="Klenk H.-P."/>
            <person name="Labutti K."/>
            <person name="Lapidus A."/>
            <person name="Lindquist E."/>
            <person name="Lipzen A."/>
            <person name="Meier-Kolthoff J.P."/>
            <person name="Ohm R.A."/>
            <person name="Otillar R.P."/>
            <person name="Pangilinan J."/>
            <person name="Peng Y."/>
            <person name="Rokas A."/>
            <person name="Rosa C.A."/>
            <person name="Scheuner C."/>
            <person name="Sibirny A.A."/>
            <person name="Slot J.C."/>
            <person name="Stielow J.B."/>
            <person name="Sun H."/>
            <person name="Kurtzman C.P."/>
            <person name="Blackwell M."/>
            <person name="Grigoriev I.V."/>
            <person name="Jeffries T.W."/>
        </authorList>
    </citation>
    <scope>NUCLEOTIDE SEQUENCE [LARGE SCALE GENOMIC DNA]</scope>
    <source>
        <strain evidence="7">NRRL YB-2248</strain>
    </source>
</reference>
<name>A0A1E4STM6_9ASCO</name>
<dbReference type="EMBL" id="KV453872">
    <property type="protein sequence ID" value="ODV82863.1"/>
    <property type="molecule type" value="Genomic_DNA"/>
</dbReference>
<organism evidence="6 7">
    <name type="scientific">[Candida] arabinofermentans NRRL YB-2248</name>
    <dbReference type="NCBI Taxonomy" id="983967"/>
    <lineage>
        <taxon>Eukaryota</taxon>
        <taxon>Fungi</taxon>
        <taxon>Dikarya</taxon>
        <taxon>Ascomycota</taxon>
        <taxon>Saccharomycotina</taxon>
        <taxon>Pichiomycetes</taxon>
        <taxon>Pichiales</taxon>
        <taxon>Pichiaceae</taxon>
        <taxon>Ogataea</taxon>
        <taxon>Ogataea/Candida clade</taxon>
    </lineage>
</organism>